<evidence type="ECO:0000313" key="1">
    <source>
        <dbReference type="EMBL" id="KAK0501183.1"/>
    </source>
</evidence>
<gene>
    <name evidence="1" type="ORF">EDD18DRAFT_1347266</name>
</gene>
<sequence length="304" mass="34040">MNDNLPEAIRLSCSTWRRIRDVNSVLKLHSSHFTDAAKALSGSRRLSFDWKRHIEIRRAAVQDWTSGRYHMNVEHAERSGSGSLAATTATEFIPQKQLGVTTKISSDMPPTPLLTFSRAIKEFNDAQHAYRLGEEDGHFEASREMEQASYQQGYDAAIAKLTAAGNRLDEDGTVGRRARVDVGISASMQEDMEADDAFEHGREAGYHDGLEEGQLEAGKGARELFFEGCSGERKDGAAKEKERWIVAGHVESGICRAGRKDLVDVATMVRTPSCSRHPYEMIYQRRIQTVDHNTLKYVSYRGTE</sequence>
<dbReference type="Proteomes" id="UP001175228">
    <property type="component" value="Unassembled WGS sequence"/>
</dbReference>
<evidence type="ECO:0000313" key="2">
    <source>
        <dbReference type="Proteomes" id="UP001175228"/>
    </source>
</evidence>
<dbReference type="AlphaFoldDB" id="A0AA39QE04"/>
<name>A0AA39QE04_9AGAR</name>
<accession>A0AA39QE04</accession>
<comment type="caution">
    <text evidence="1">The sequence shown here is derived from an EMBL/GenBank/DDBJ whole genome shotgun (WGS) entry which is preliminary data.</text>
</comment>
<protein>
    <submittedName>
        <fullName evidence="1">Uncharacterized protein</fullName>
    </submittedName>
</protein>
<reference evidence="1" key="1">
    <citation type="submission" date="2023-06" db="EMBL/GenBank/DDBJ databases">
        <authorList>
            <consortium name="Lawrence Berkeley National Laboratory"/>
            <person name="Ahrendt S."/>
            <person name="Sahu N."/>
            <person name="Indic B."/>
            <person name="Wong-Bajracharya J."/>
            <person name="Merenyi Z."/>
            <person name="Ke H.-M."/>
            <person name="Monk M."/>
            <person name="Kocsube S."/>
            <person name="Drula E."/>
            <person name="Lipzen A."/>
            <person name="Balint B."/>
            <person name="Henrissat B."/>
            <person name="Andreopoulos B."/>
            <person name="Martin F.M."/>
            <person name="Harder C.B."/>
            <person name="Rigling D."/>
            <person name="Ford K.L."/>
            <person name="Foster G.D."/>
            <person name="Pangilinan J."/>
            <person name="Papanicolaou A."/>
            <person name="Barry K."/>
            <person name="LaButti K."/>
            <person name="Viragh M."/>
            <person name="Koriabine M."/>
            <person name="Yan M."/>
            <person name="Riley R."/>
            <person name="Champramary S."/>
            <person name="Plett K.L."/>
            <person name="Tsai I.J."/>
            <person name="Slot J."/>
            <person name="Sipos G."/>
            <person name="Plett J."/>
            <person name="Nagy L.G."/>
            <person name="Grigoriev I.V."/>
        </authorList>
    </citation>
    <scope>NUCLEOTIDE SEQUENCE</scope>
    <source>
        <strain evidence="1">HWK02</strain>
    </source>
</reference>
<proteinExistence type="predicted"/>
<keyword evidence="2" id="KW-1185">Reference proteome</keyword>
<dbReference type="EMBL" id="JAUEPU010000006">
    <property type="protein sequence ID" value="KAK0501183.1"/>
    <property type="molecule type" value="Genomic_DNA"/>
</dbReference>
<organism evidence="1 2">
    <name type="scientific">Armillaria luteobubalina</name>
    <dbReference type="NCBI Taxonomy" id="153913"/>
    <lineage>
        <taxon>Eukaryota</taxon>
        <taxon>Fungi</taxon>
        <taxon>Dikarya</taxon>
        <taxon>Basidiomycota</taxon>
        <taxon>Agaricomycotina</taxon>
        <taxon>Agaricomycetes</taxon>
        <taxon>Agaricomycetidae</taxon>
        <taxon>Agaricales</taxon>
        <taxon>Marasmiineae</taxon>
        <taxon>Physalacriaceae</taxon>
        <taxon>Armillaria</taxon>
    </lineage>
</organism>